<feature type="domain" description="PBP" evidence="4">
    <location>
        <begin position="112"/>
        <end position="381"/>
    </location>
</feature>
<dbReference type="EMBL" id="QYUP01000151">
    <property type="protein sequence ID" value="RJG11280.1"/>
    <property type="molecule type" value="Genomic_DNA"/>
</dbReference>
<accession>A0A418XFP4</accession>
<dbReference type="AlphaFoldDB" id="A0A418XFP4"/>
<proteinExistence type="predicted"/>
<dbReference type="PANTHER" id="PTHR30570">
    <property type="entry name" value="PERIPLASMIC PHOSPHATE BINDING COMPONENT OF PHOSPHATE ABC TRANSPORTER"/>
    <property type="match status" value="1"/>
</dbReference>
<evidence type="ECO:0000256" key="1">
    <source>
        <dbReference type="ARBA" id="ARBA00022729"/>
    </source>
</evidence>
<dbReference type="Gene3D" id="3.40.190.10">
    <property type="entry name" value="Periplasmic binding protein-like II"/>
    <property type="match status" value="2"/>
</dbReference>
<dbReference type="Proteomes" id="UP000284006">
    <property type="component" value="Unassembled WGS sequence"/>
</dbReference>
<feature type="chain" id="PRO_5019430729" evidence="3">
    <location>
        <begin position="41"/>
        <end position="409"/>
    </location>
</feature>
<dbReference type="InterPro" id="IPR050811">
    <property type="entry name" value="Phosphate_ABC_transporter"/>
</dbReference>
<dbReference type="SUPFAM" id="SSF53850">
    <property type="entry name" value="Periplasmic binding protein-like II"/>
    <property type="match status" value="1"/>
</dbReference>
<name>A0A418XFP4_9BURK</name>
<organism evidence="5 6">
    <name type="scientific">Massilia cavernae</name>
    <dbReference type="NCBI Taxonomy" id="2320864"/>
    <lineage>
        <taxon>Bacteria</taxon>
        <taxon>Pseudomonadati</taxon>
        <taxon>Pseudomonadota</taxon>
        <taxon>Betaproteobacteria</taxon>
        <taxon>Burkholderiales</taxon>
        <taxon>Oxalobacteraceae</taxon>
        <taxon>Telluria group</taxon>
        <taxon>Massilia</taxon>
    </lineage>
</organism>
<reference evidence="5 6" key="1">
    <citation type="submission" date="2018-09" db="EMBL/GenBank/DDBJ databases">
        <authorList>
            <person name="Zhu H."/>
        </authorList>
    </citation>
    <scope>NUCLEOTIDE SEQUENCE [LARGE SCALE GENOMIC DNA]</scope>
    <source>
        <strain evidence="5 6">K1S02-61</strain>
    </source>
</reference>
<evidence type="ECO:0000313" key="5">
    <source>
        <dbReference type="EMBL" id="RJG11280.1"/>
    </source>
</evidence>
<feature type="signal peptide" evidence="3">
    <location>
        <begin position="1"/>
        <end position="40"/>
    </location>
</feature>
<comment type="caution">
    <text evidence="5">The sequence shown here is derived from an EMBL/GenBank/DDBJ whole genome shotgun (WGS) entry which is preliminary data.</text>
</comment>
<gene>
    <name evidence="5" type="ORF">D3872_20675</name>
</gene>
<keyword evidence="6" id="KW-1185">Reference proteome</keyword>
<evidence type="ECO:0000256" key="2">
    <source>
        <dbReference type="SAM" id="MobiDB-lite"/>
    </source>
</evidence>
<evidence type="ECO:0000313" key="6">
    <source>
        <dbReference type="Proteomes" id="UP000284006"/>
    </source>
</evidence>
<dbReference type="InterPro" id="IPR024370">
    <property type="entry name" value="PBP_domain"/>
</dbReference>
<feature type="region of interest" description="Disordered" evidence="2">
    <location>
        <begin position="66"/>
        <end position="99"/>
    </location>
</feature>
<dbReference type="PANTHER" id="PTHR30570:SF6">
    <property type="entry name" value="PHOSPHATE-BINDING PROTEIN PSTS"/>
    <property type="match status" value="1"/>
</dbReference>
<dbReference type="Pfam" id="PF12849">
    <property type="entry name" value="PBP_like_2"/>
    <property type="match status" value="1"/>
</dbReference>
<evidence type="ECO:0000259" key="4">
    <source>
        <dbReference type="Pfam" id="PF12849"/>
    </source>
</evidence>
<dbReference type="RefSeq" id="WP_119812585.1">
    <property type="nucleotide sequence ID" value="NZ_QYUP01000151.1"/>
</dbReference>
<dbReference type="OrthoDB" id="4008270at2"/>
<keyword evidence="1 3" id="KW-0732">Signal</keyword>
<sequence>MNKSTTRFARAQRRHARRDSAPLLRASVAACLALAAGACAASADPAKPLAPLAPNQMLQMVYPAPATTVPQTPEQTEASRRTGRKAPTPEVLQPTLDSALPSYRPRTDIKLSGTFKGGASDVLPGVVGLWFKRFQKMYPNVKMSIIPPFAGSLGAKELVKQNVDFVFVSRELKPEDLVEFKAKFGYDPLSVPISGGSYRHFGFLDAVGFFVHKDNPLEKITFEQLDAIYSSTRHRGGAAITTWGQLGLGGEWADKPIHAYGIKPWNGFEEFVRQRVLSSDGKRGEWNDKVTFEKVVFPMARHGAEDRYSIGYTGMAYLDAGVKLIPVGETAAGPFDAPTYESVALATYPLSRLIYFNLNKTPGKPLNPVLEEFIKYMLSKEGQQAVLDHAIYVPLRSGQAEGARALLAK</sequence>
<protein>
    <submittedName>
        <fullName evidence="5">Phosphate ABC transporter substrate-binding protein, PhoT family</fullName>
    </submittedName>
</protein>
<evidence type="ECO:0000256" key="3">
    <source>
        <dbReference type="SAM" id="SignalP"/>
    </source>
</evidence>